<dbReference type="Proteomes" id="UP000632828">
    <property type="component" value="Unassembled WGS sequence"/>
</dbReference>
<name>A0A8J6QQN1_9BACT</name>
<feature type="domain" description="Peptide methionine sulphoxide reductase MsrA" evidence="5">
    <location>
        <begin position="5"/>
        <end position="148"/>
    </location>
</feature>
<comment type="catalytic activity">
    <reaction evidence="2 4">
        <text>L-methionyl-[protein] + [thioredoxin]-disulfide + H2O = L-methionyl-(S)-S-oxide-[protein] + [thioredoxin]-dithiol</text>
        <dbReference type="Rhea" id="RHEA:14217"/>
        <dbReference type="Rhea" id="RHEA-COMP:10698"/>
        <dbReference type="Rhea" id="RHEA-COMP:10700"/>
        <dbReference type="Rhea" id="RHEA-COMP:12313"/>
        <dbReference type="Rhea" id="RHEA-COMP:12315"/>
        <dbReference type="ChEBI" id="CHEBI:15377"/>
        <dbReference type="ChEBI" id="CHEBI:16044"/>
        <dbReference type="ChEBI" id="CHEBI:29950"/>
        <dbReference type="ChEBI" id="CHEBI:44120"/>
        <dbReference type="ChEBI" id="CHEBI:50058"/>
        <dbReference type="EC" id="1.8.4.11"/>
    </reaction>
</comment>
<dbReference type="Pfam" id="PF01625">
    <property type="entry name" value="PMSR"/>
    <property type="match status" value="1"/>
</dbReference>
<organism evidence="6 7">
    <name type="scientific">Pelovirga terrestris</name>
    <dbReference type="NCBI Taxonomy" id="2771352"/>
    <lineage>
        <taxon>Bacteria</taxon>
        <taxon>Pseudomonadati</taxon>
        <taxon>Thermodesulfobacteriota</taxon>
        <taxon>Desulfuromonadia</taxon>
        <taxon>Geobacterales</taxon>
        <taxon>Geobacteraceae</taxon>
        <taxon>Pelovirga</taxon>
    </lineage>
</organism>
<dbReference type="SUPFAM" id="SSF55068">
    <property type="entry name" value="Peptide methionine sulfoxide reductase"/>
    <property type="match status" value="1"/>
</dbReference>
<gene>
    <name evidence="4" type="primary">msrA</name>
    <name evidence="6" type="ORF">ICT70_04950</name>
</gene>
<evidence type="ECO:0000256" key="4">
    <source>
        <dbReference type="HAMAP-Rule" id="MF_01401"/>
    </source>
</evidence>
<dbReference type="NCBIfam" id="NF004038">
    <property type="entry name" value="PRK05528.1"/>
    <property type="match status" value="1"/>
</dbReference>
<feature type="active site" evidence="4">
    <location>
        <position position="12"/>
    </location>
</feature>
<dbReference type="InterPro" id="IPR036509">
    <property type="entry name" value="Met_Sox_Rdtase_MsrA_sf"/>
</dbReference>
<evidence type="ECO:0000256" key="1">
    <source>
        <dbReference type="ARBA" id="ARBA00023002"/>
    </source>
</evidence>
<dbReference type="InterPro" id="IPR050162">
    <property type="entry name" value="MsrA_MetSO_reductase"/>
</dbReference>
<dbReference type="InterPro" id="IPR002569">
    <property type="entry name" value="Met_Sox_Rdtase_MsrA_dom"/>
</dbReference>
<keyword evidence="1 4" id="KW-0560">Oxidoreductase</keyword>
<dbReference type="Gene3D" id="3.30.1060.10">
    <property type="entry name" value="Peptide methionine sulphoxide reductase MsrA"/>
    <property type="match status" value="1"/>
</dbReference>
<dbReference type="AlphaFoldDB" id="A0A8J6QQN1"/>
<comment type="caution">
    <text evidence="6">The sequence shown here is derived from an EMBL/GenBank/DDBJ whole genome shotgun (WGS) entry which is preliminary data.</text>
</comment>
<sequence length="163" mass="18738">MRLETIYFAGGCLWGVQAFVKTLPGVILTEAGRANGRTNSLDGEYDGYAECVKTLFDADRTTLEHLLRCFFEIIDPYSVNRQGEDVGLKYRTGIYSRAPQHLEIARRFIDTRADAENIVVEVLPLAHYVKSAEEHQDRLARCPSDYCHIPLEMLNKYKHRREQ</sequence>
<dbReference type="PANTHER" id="PTHR42799:SF2">
    <property type="entry name" value="MITOCHONDRIAL PEPTIDE METHIONINE SULFOXIDE REDUCTASE"/>
    <property type="match status" value="1"/>
</dbReference>
<evidence type="ECO:0000313" key="7">
    <source>
        <dbReference type="Proteomes" id="UP000632828"/>
    </source>
</evidence>
<proteinExistence type="inferred from homology"/>
<evidence type="ECO:0000313" key="6">
    <source>
        <dbReference type="EMBL" id="MBD1400015.1"/>
    </source>
</evidence>
<dbReference type="GO" id="GO:0005737">
    <property type="term" value="C:cytoplasm"/>
    <property type="evidence" value="ECO:0007669"/>
    <property type="project" value="TreeGrafter"/>
</dbReference>
<comment type="function">
    <text evidence="4">Has an important function as a repair enzyme for proteins that have been inactivated by oxidation. Catalyzes the reversible oxidation-reduction of methionine sulfoxide in proteins to methionine.</text>
</comment>
<dbReference type="EMBL" id="JACWUN010000004">
    <property type="protein sequence ID" value="MBD1400015.1"/>
    <property type="molecule type" value="Genomic_DNA"/>
</dbReference>
<comment type="similarity">
    <text evidence="4">Belongs to the MsrA Met sulfoxide reductase family.</text>
</comment>
<comment type="catalytic activity">
    <reaction evidence="3 4">
        <text>[thioredoxin]-disulfide + L-methionine + H2O = L-methionine (S)-S-oxide + [thioredoxin]-dithiol</text>
        <dbReference type="Rhea" id="RHEA:19993"/>
        <dbReference type="Rhea" id="RHEA-COMP:10698"/>
        <dbReference type="Rhea" id="RHEA-COMP:10700"/>
        <dbReference type="ChEBI" id="CHEBI:15377"/>
        <dbReference type="ChEBI" id="CHEBI:29950"/>
        <dbReference type="ChEBI" id="CHEBI:50058"/>
        <dbReference type="ChEBI" id="CHEBI:57844"/>
        <dbReference type="ChEBI" id="CHEBI:58772"/>
        <dbReference type="EC" id="1.8.4.11"/>
    </reaction>
</comment>
<evidence type="ECO:0000256" key="2">
    <source>
        <dbReference type="ARBA" id="ARBA00047806"/>
    </source>
</evidence>
<dbReference type="RefSeq" id="WP_191154287.1">
    <property type="nucleotide sequence ID" value="NZ_JACWUN010000004.1"/>
</dbReference>
<dbReference type="PANTHER" id="PTHR42799">
    <property type="entry name" value="MITOCHONDRIAL PEPTIDE METHIONINE SULFOXIDE REDUCTASE"/>
    <property type="match status" value="1"/>
</dbReference>
<keyword evidence="7" id="KW-1185">Reference proteome</keyword>
<accession>A0A8J6QQN1</accession>
<evidence type="ECO:0000256" key="3">
    <source>
        <dbReference type="ARBA" id="ARBA00048782"/>
    </source>
</evidence>
<evidence type="ECO:0000259" key="5">
    <source>
        <dbReference type="Pfam" id="PF01625"/>
    </source>
</evidence>
<dbReference type="EC" id="1.8.4.11" evidence="4"/>
<dbReference type="GO" id="GO:0034599">
    <property type="term" value="P:cellular response to oxidative stress"/>
    <property type="evidence" value="ECO:0007669"/>
    <property type="project" value="TreeGrafter"/>
</dbReference>
<dbReference type="GO" id="GO:0008113">
    <property type="term" value="F:peptide-methionine (S)-S-oxide reductase activity"/>
    <property type="evidence" value="ECO:0007669"/>
    <property type="project" value="UniProtKB-UniRule"/>
</dbReference>
<dbReference type="HAMAP" id="MF_01401">
    <property type="entry name" value="MsrA"/>
    <property type="match status" value="1"/>
</dbReference>
<reference evidence="6" key="1">
    <citation type="submission" date="2020-09" db="EMBL/GenBank/DDBJ databases">
        <title>Pelobacter alkaliphilus sp. nov., a novel anaerobic arsenate-reducing bacterium from terrestrial mud volcano.</title>
        <authorList>
            <person name="Khomyakova M.A."/>
            <person name="Merkel A.Y."/>
            <person name="Slobodkin A.I."/>
        </authorList>
    </citation>
    <scope>NUCLEOTIDE SEQUENCE</scope>
    <source>
        <strain evidence="6">M08fum</strain>
    </source>
</reference>
<protein>
    <recommendedName>
        <fullName evidence="4">Peptide methionine sulfoxide reductase MsrA</fullName>
        <shortName evidence="4">Protein-methionine-S-oxide reductase</shortName>
        <ecNumber evidence="4">1.8.4.11</ecNumber>
    </recommendedName>
    <alternativeName>
        <fullName evidence="4">Peptide-methionine (S)-S-oxide reductase</fullName>
        <shortName evidence="4">Peptide Met(O) reductase</shortName>
    </alternativeName>
</protein>